<dbReference type="RefSeq" id="XP_021870776.1">
    <property type="nucleotide sequence ID" value="XM_022015941.1"/>
</dbReference>
<keyword evidence="4" id="KW-0028">Amino-acid biosynthesis</keyword>
<evidence type="ECO:0000256" key="1">
    <source>
        <dbReference type="ARBA" id="ARBA00004682"/>
    </source>
</evidence>
<dbReference type="SUPFAM" id="SSF51735">
    <property type="entry name" value="NAD(P)-binding Rossmann-fold domains"/>
    <property type="match status" value="1"/>
</dbReference>
<dbReference type="Pfam" id="PF05222">
    <property type="entry name" value="AlaDh_PNT_N"/>
    <property type="match status" value="1"/>
</dbReference>
<dbReference type="SUPFAM" id="SSF55347">
    <property type="entry name" value="Glyceraldehyde-3-phosphate dehydrogenase-like, C-terminal domain"/>
    <property type="match status" value="1"/>
</dbReference>
<dbReference type="InterPro" id="IPR007698">
    <property type="entry name" value="AlaDH/PNT_NAD(H)-bd"/>
</dbReference>
<sequence length="946" mass="103372">MISSPLRRPLCQHARIIRSNRWLTTIGIRREDPKRIWERRTPLTPAAVSLLARAGEVEVEVESCQRRSFPNKEYEKAGARIVPSLSPKVDLVLGIKEPPVSEVHRLIDAEKGRKRTWMVFSHTHKGQKYNTGLLSSFLGTDNQQTLIDYELLTREKADGKGRERVAAFGWYAGAVGAGEALTLTGLALLRKGIATSLLNLSRPYTFNSLDDYRAAVREAAAAIAANPPPEPIVIGVTGRGKVATGAMDILKELDPVWVESDRLSEITTDASSSSKVIVSNLDPAHYMRANGKENSYSRVGYYADPSKFKSHFDEVIAPHLTTLINGQGWSKGFPRILDNAQMEAQVARAKRDGSKPKLIAVQDITCDINGNLEFMDRSTTIDQPYYDGPGGVMISSIDILPSELPKDSSEHFSDCIIPYVRQLATGAHDAVLEDTLSRATIVRSGTITENHKGLMPRVQQWRNENVGSGRRAMSTASRDSGIHRKKKVLLLGSGLVAGPAAQVLGSRSDIVVRLASVDAKANDAMSAKYANMSGLTLDATNDAAASQAVEESDVVISLLPAPMHTLIAEHCVNHRKHLITASYVSDEMQAFNSKAEDAGIIILGECGLDPGIDSMAAMRIIDRANKEGKTISSFISWCGGLPELSASEVPLRYKFSWSPKAVLTAALNDAHYKLDDQIHHVQGDQLLAQHFPSVGLWDGLPLEGLANRDSLLYAEKYGLGTVEDLSNLFRGTLRYQGFSRLMDSFRQLGLLNRDALDQQVESWTDLLLQSVKVSQRLPDSTRSEDLPVIVKDIVDSKVADDTLQALEWFGVLPNGKQNTVSRPVTASRSMAPIDYFAQLLSNRLSYHKGERDTCLLHHEFVLHPASMDASQGGPGQKVTASLLAYGDDDASAMAVTVGKTLAFAALRVLDGKVAGRGVRRPLDKDVYEGVLDDLESVGVKVAENWA</sequence>
<dbReference type="InterPro" id="IPR036291">
    <property type="entry name" value="NAD(P)-bd_dom_sf"/>
</dbReference>
<dbReference type="GO" id="GO:0004753">
    <property type="term" value="F:saccharopine dehydrogenase activity"/>
    <property type="evidence" value="ECO:0007669"/>
    <property type="project" value="TreeGrafter"/>
</dbReference>
<dbReference type="SMART" id="SM01003">
    <property type="entry name" value="AlaDh_PNT_N"/>
    <property type="match status" value="1"/>
</dbReference>
<gene>
    <name evidence="8" type="ORF">BD324DRAFT_626887</name>
</gene>
<dbReference type="InterPro" id="IPR032095">
    <property type="entry name" value="Sacchrp_dh-like_C"/>
</dbReference>
<dbReference type="InterPro" id="IPR051168">
    <property type="entry name" value="AASS"/>
</dbReference>
<evidence type="ECO:0000256" key="5">
    <source>
        <dbReference type="ARBA" id="ARBA00023268"/>
    </source>
</evidence>
<keyword evidence="3" id="KW-0560">Oxidoreductase</keyword>
<reference evidence="8 9" key="1">
    <citation type="submission" date="2017-03" db="EMBL/GenBank/DDBJ databases">
        <title>Widespread Adenine N6-methylation of Active Genes in Fungi.</title>
        <authorList>
            <consortium name="DOE Joint Genome Institute"/>
            <person name="Mondo S.J."/>
            <person name="Dannebaum R.O."/>
            <person name="Kuo R.C."/>
            <person name="Louie K.B."/>
            <person name="Bewick A.J."/>
            <person name="Labutti K."/>
            <person name="Haridas S."/>
            <person name="Kuo A."/>
            <person name="Salamov A."/>
            <person name="Ahrendt S.R."/>
            <person name="Lau R."/>
            <person name="Bowen B.P."/>
            <person name="Lipzen A."/>
            <person name="Sullivan W."/>
            <person name="Andreopoulos W.B."/>
            <person name="Clum A."/>
            <person name="Lindquist E."/>
            <person name="Daum C."/>
            <person name="Northen T.R."/>
            <person name="Ramamoorthy G."/>
            <person name="Schmitz R.J."/>
            <person name="Gryganskyi A."/>
            <person name="Culley D."/>
            <person name="Magnuson J."/>
            <person name="James T.Y."/>
            <person name="O'Malley M.A."/>
            <person name="Stajich J.E."/>
            <person name="Spatafora J.W."/>
            <person name="Visel A."/>
            <person name="Grigoriev I.V."/>
        </authorList>
    </citation>
    <scope>NUCLEOTIDE SEQUENCE [LARGE SCALE GENOMIC DNA]</scope>
    <source>
        <strain evidence="8 9">NRRL Y-17943</strain>
    </source>
</reference>
<evidence type="ECO:0000313" key="8">
    <source>
        <dbReference type="EMBL" id="ORX36707.1"/>
    </source>
</evidence>
<keyword evidence="4" id="KW-0457">Lysine biosynthesis</keyword>
<dbReference type="InParanoid" id="A0A1Y1UGQ2"/>
<dbReference type="STRING" id="4999.A0A1Y1UGQ2"/>
<dbReference type="Gene3D" id="3.40.50.720">
    <property type="entry name" value="NAD(P)-binding Rossmann-like Domain"/>
    <property type="match status" value="3"/>
</dbReference>
<dbReference type="PANTHER" id="PTHR11133">
    <property type="entry name" value="SACCHAROPINE DEHYDROGENASE"/>
    <property type="match status" value="1"/>
</dbReference>
<dbReference type="Gene3D" id="1.10.1870.10">
    <property type="entry name" value="Domain 3, Saccharopine reductase"/>
    <property type="match status" value="1"/>
</dbReference>
<dbReference type="PANTHER" id="PTHR11133:SF22">
    <property type="entry name" value="ALPHA-AMINOADIPIC SEMIALDEHYDE SYNTHASE, MITOCHONDRIAL"/>
    <property type="match status" value="1"/>
</dbReference>
<protein>
    <submittedName>
        <fullName evidence="8">Saccharopine dehydrogenase-domain-containing protein</fullName>
    </submittedName>
</protein>
<dbReference type="OrthoDB" id="10059875at2759"/>
<feature type="domain" description="Alanine dehydrogenase/pyridine nucleotide transhydrogenase N-terminal" evidence="7">
    <location>
        <begin position="27"/>
        <end position="175"/>
    </location>
</feature>
<comment type="caution">
    <text evidence="8">The sequence shown here is derived from an EMBL/GenBank/DDBJ whole genome shotgun (WGS) entry which is preliminary data.</text>
</comment>
<evidence type="ECO:0000259" key="7">
    <source>
        <dbReference type="SMART" id="SM01003"/>
    </source>
</evidence>
<name>A0A1Y1UGQ2_9TREE</name>
<evidence type="ECO:0000256" key="6">
    <source>
        <dbReference type="ARBA" id="ARBA00025744"/>
    </source>
</evidence>
<dbReference type="InterPro" id="IPR005097">
    <property type="entry name" value="Sacchrp_dh_NADP-bd"/>
</dbReference>
<dbReference type="InterPro" id="IPR007886">
    <property type="entry name" value="AlaDH/PNT_N"/>
</dbReference>
<evidence type="ECO:0000313" key="9">
    <source>
        <dbReference type="Proteomes" id="UP000193218"/>
    </source>
</evidence>
<dbReference type="GeneID" id="33557750"/>
<dbReference type="Pfam" id="PF03435">
    <property type="entry name" value="Sacchrp_dh_NADP"/>
    <property type="match status" value="1"/>
</dbReference>
<keyword evidence="9" id="KW-1185">Reference proteome</keyword>
<dbReference type="AlphaFoldDB" id="A0A1Y1UGQ2"/>
<dbReference type="GO" id="GO:0005737">
    <property type="term" value="C:cytoplasm"/>
    <property type="evidence" value="ECO:0007669"/>
    <property type="project" value="TreeGrafter"/>
</dbReference>
<accession>A0A1Y1UGQ2</accession>
<dbReference type="Proteomes" id="UP000193218">
    <property type="component" value="Unassembled WGS sequence"/>
</dbReference>
<comment type="similarity">
    <text evidence="6">In the C-terminal section; belongs to the saccharopine dehydrogenase family.</text>
</comment>
<dbReference type="GO" id="GO:0033512">
    <property type="term" value="P:L-lysine catabolic process to acetyl-CoA via saccharopine"/>
    <property type="evidence" value="ECO:0007669"/>
    <property type="project" value="UniProtKB-UniPathway"/>
</dbReference>
<dbReference type="GO" id="GO:0019878">
    <property type="term" value="P:lysine biosynthetic process via aminoadipic acid"/>
    <property type="evidence" value="ECO:0007669"/>
    <property type="project" value="TreeGrafter"/>
</dbReference>
<evidence type="ECO:0000256" key="4">
    <source>
        <dbReference type="ARBA" id="ARBA00023154"/>
    </source>
</evidence>
<evidence type="ECO:0000256" key="3">
    <source>
        <dbReference type="ARBA" id="ARBA00023002"/>
    </source>
</evidence>
<dbReference type="Pfam" id="PF01262">
    <property type="entry name" value="AlaDh_PNT_C"/>
    <property type="match status" value="1"/>
</dbReference>
<comment type="pathway">
    <text evidence="1">Amino-acid degradation; L-lysine degradation via saccharopine pathway; glutaryl-CoA from L-lysine: step 1/6.</text>
</comment>
<organism evidence="8 9">
    <name type="scientific">Kockovaella imperatae</name>
    <dbReference type="NCBI Taxonomy" id="4999"/>
    <lineage>
        <taxon>Eukaryota</taxon>
        <taxon>Fungi</taxon>
        <taxon>Dikarya</taxon>
        <taxon>Basidiomycota</taxon>
        <taxon>Agaricomycotina</taxon>
        <taxon>Tremellomycetes</taxon>
        <taxon>Tremellales</taxon>
        <taxon>Cuniculitremaceae</taxon>
        <taxon>Kockovaella</taxon>
    </lineage>
</organism>
<proteinExistence type="inferred from homology"/>
<keyword evidence="5" id="KW-0511">Multifunctional enzyme</keyword>
<dbReference type="SUPFAM" id="SSF52283">
    <property type="entry name" value="Formate/glycerate dehydrogenase catalytic domain-like"/>
    <property type="match status" value="1"/>
</dbReference>
<comment type="pathway">
    <text evidence="2">Amino-acid degradation; L-lysine degradation via saccharopine pathway; glutaryl-CoA from L-lysine: step 2/6.</text>
</comment>
<evidence type="ECO:0000256" key="2">
    <source>
        <dbReference type="ARBA" id="ARBA00004720"/>
    </source>
</evidence>
<dbReference type="UniPathway" id="UPA00868">
    <property type="reaction ID" value="UER00835"/>
</dbReference>
<dbReference type="Gene3D" id="3.30.360.10">
    <property type="entry name" value="Dihydrodipicolinate Reductase, domain 2"/>
    <property type="match status" value="1"/>
</dbReference>
<dbReference type="EMBL" id="NBSH01000007">
    <property type="protein sequence ID" value="ORX36707.1"/>
    <property type="molecule type" value="Genomic_DNA"/>
</dbReference>
<dbReference type="Pfam" id="PF16653">
    <property type="entry name" value="Sacchrp_dh_C"/>
    <property type="match status" value="1"/>
</dbReference>